<dbReference type="InterPro" id="IPR050266">
    <property type="entry name" value="AB_hydrolase_sf"/>
</dbReference>
<organism evidence="2 3">
    <name type="scientific">Caulobacter mirabilis</name>
    <dbReference type="NCBI Taxonomy" id="69666"/>
    <lineage>
        <taxon>Bacteria</taxon>
        <taxon>Pseudomonadati</taxon>
        <taxon>Pseudomonadota</taxon>
        <taxon>Alphaproteobacteria</taxon>
        <taxon>Caulobacterales</taxon>
        <taxon>Caulobacteraceae</taxon>
        <taxon>Caulobacter</taxon>
    </lineage>
</organism>
<dbReference type="InterPro" id="IPR029058">
    <property type="entry name" value="AB_hydrolase_fold"/>
</dbReference>
<feature type="domain" description="AB hydrolase-1" evidence="1">
    <location>
        <begin position="33"/>
        <end position="220"/>
    </location>
</feature>
<dbReference type="PANTHER" id="PTHR43798">
    <property type="entry name" value="MONOACYLGLYCEROL LIPASE"/>
    <property type="match status" value="1"/>
</dbReference>
<accession>A0A2D2B1K6</accession>
<keyword evidence="3" id="KW-1185">Reference proteome</keyword>
<dbReference type="InterPro" id="IPR000073">
    <property type="entry name" value="AB_hydrolase_1"/>
</dbReference>
<dbReference type="AlphaFoldDB" id="A0A2D2B1K6"/>
<evidence type="ECO:0000313" key="3">
    <source>
        <dbReference type="Proteomes" id="UP000228945"/>
    </source>
</evidence>
<sequence>MPERPSVVLIPSQLQNAQTWGPQIAALGGDYDFHVADNTRDDTIAGIASRLLAVSAPTFDLVAHGMGGFVALEVLRQASERVRSLVLMSTLAPNDGPAQTERRQGYIKLVEDGNFAGVIEERIPILVHAARREDEPLLAVLRRMAEDTGPDIFLRQQRAIMARIDSRPSLAAITCPLLLVRGAECGITTQAHQDEILAAVPQVRLETVENSGHMVTLEMPWTINRLLADWLAR</sequence>
<evidence type="ECO:0000259" key="1">
    <source>
        <dbReference type="Pfam" id="PF12697"/>
    </source>
</evidence>
<dbReference type="OrthoDB" id="5491135at2"/>
<name>A0A2D2B1K6_9CAUL</name>
<keyword evidence="2" id="KW-0378">Hydrolase</keyword>
<reference evidence="2 3" key="1">
    <citation type="submission" date="2017-10" db="EMBL/GenBank/DDBJ databases">
        <title>Genome sequence of Caulobacter mirabilis FWC38.</title>
        <authorList>
            <person name="Fiebig A."/>
            <person name="Crosson S."/>
        </authorList>
    </citation>
    <scope>NUCLEOTIDE SEQUENCE [LARGE SCALE GENOMIC DNA]</scope>
    <source>
        <strain evidence="2 3">FWC 38</strain>
    </source>
</reference>
<dbReference type="Pfam" id="PF12697">
    <property type="entry name" value="Abhydrolase_6"/>
    <property type="match status" value="1"/>
</dbReference>
<dbReference type="RefSeq" id="WP_099623392.1">
    <property type="nucleotide sequence ID" value="NZ_CP024201.1"/>
</dbReference>
<gene>
    <name evidence="2" type="ORF">CSW64_17995</name>
</gene>
<protein>
    <submittedName>
        <fullName evidence="2">Alpha/beta hydrolase</fullName>
    </submittedName>
</protein>
<evidence type="ECO:0000313" key="2">
    <source>
        <dbReference type="EMBL" id="ATQ44144.1"/>
    </source>
</evidence>
<dbReference type="EMBL" id="CP024201">
    <property type="protein sequence ID" value="ATQ44144.1"/>
    <property type="molecule type" value="Genomic_DNA"/>
</dbReference>
<proteinExistence type="predicted"/>
<dbReference type="GO" id="GO:0016787">
    <property type="term" value="F:hydrolase activity"/>
    <property type="evidence" value="ECO:0007669"/>
    <property type="project" value="UniProtKB-KW"/>
</dbReference>
<dbReference type="KEGG" id="cmb:CSW64_17995"/>
<dbReference type="Gene3D" id="3.40.50.1820">
    <property type="entry name" value="alpha/beta hydrolase"/>
    <property type="match status" value="1"/>
</dbReference>
<dbReference type="SUPFAM" id="SSF53474">
    <property type="entry name" value="alpha/beta-Hydrolases"/>
    <property type="match status" value="1"/>
</dbReference>
<dbReference type="Proteomes" id="UP000228945">
    <property type="component" value="Chromosome"/>
</dbReference>
<dbReference type="PANTHER" id="PTHR43798:SF29">
    <property type="entry name" value="AB HYDROLASE-1 DOMAIN-CONTAINING PROTEIN"/>
    <property type="match status" value="1"/>
</dbReference>